<name>A0A5E6ME39_9BACT</name>
<keyword evidence="2" id="KW-1185">Reference proteome</keyword>
<dbReference type="AlphaFoldDB" id="A0A5E6ME39"/>
<evidence type="ECO:0000313" key="2">
    <source>
        <dbReference type="Proteomes" id="UP000334923"/>
    </source>
</evidence>
<gene>
    <name evidence="1" type="ORF">MAMT_00026</name>
</gene>
<proteinExistence type="predicted"/>
<organism evidence="1 2">
    <name type="scientific">Methylacidimicrobium tartarophylax</name>
    <dbReference type="NCBI Taxonomy" id="1041768"/>
    <lineage>
        <taxon>Bacteria</taxon>
        <taxon>Pseudomonadati</taxon>
        <taxon>Verrucomicrobiota</taxon>
        <taxon>Methylacidimicrobium</taxon>
    </lineage>
</organism>
<accession>A0A5E6ME39</accession>
<protein>
    <submittedName>
        <fullName evidence="1">Uncharacterized protein</fullName>
    </submittedName>
</protein>
<evidence type="ECO:0000313" key="1">
    <source>
        <dbReference type="EMBL" id="VVM04331.1"/>
    </source>
</evidence>
<dbReference type="EMBL" id="CABFVA020000001">
    <property type="protein sequence ID" value="VVM04331.1"/>
    <property type="molecule type" value="Genomic_DNA"/>
</dbReference>
<dbReference type="OrthoDB" id="9800767at2"/>
<sequence>MPFHVVSKKSGKTYYLHAREQTLRNGHEVTLYFFSTQPRDGAIDALPAGYIVSESDRTGLPILKKNR</sequence>
<reference evidence="1 2" key="1">
    <citation type="submission" date="2019-09" db="EMBL/GenBank/DDBJ databases">
        <authorList>
            <person name="Cremers G."/>
        </authorList>
    </citation>
    <scope>NUCLEOTIDE SEQUENCE [LARGE SCALE GENOMIC DNA]</scope>
    <source>
        <strain evidence="1">4A</strain>
    </source>
</reference>
<dbReference type="Proteomes" id="UP000334923">
    <property type="component" value="Unassembled WGS sequence"/>
</dbReference>